<keyword evidence="9" id="KW-0804">Transcription</keyword>
<keyword evidence="7" id="KW-0175">Coiled coil</keyword>
<keyword evidence="5" id="KW-0862">Zinc</keyword>
<dbReference type="AlphaFoldDB" id="A0A151WGS6"/>
<evidence type="ECO:0000256" key="8">
    <source>
        <dbReference type="ARBA" id="ARBA00023125"/>
    </source>
</evidence>
<comment type="subcellular location">
    <subcellularLocation>
        <location evidence="1">Nucleus</location>
        <location evidence="1">Nucleoplasm</location>
    </subcellularLocation>
</comment>
<evidence type="ECO:0000256" key="2">
    <source>
        <dbReference type="ARBA" id="ARBA00006177"/>
    </source>
</evidence>
<dbReference type="GO" id="GO:0008270">
    <property type="term" value="F:zinc ion binding"/>
    <property type="evidence" value="ECO:0007669"/>
    <property type="project" value="UniProtKB-KW"/>
</dbReference>
<dbReference type="GO" id="GO:0005654">
    <property type="term" value="C:nucleoplasm"/>
    <property type="evidence" value="ECO:0007669"/>
    <property type="project" value="UniProtKB-SubCell"/>
</dbReference>
<dbReference type="Pfam" id="PF05485">
    <property type="entry name" value="THAP"/>
    <property type="match status" value="1"/>
</dbReference>
<keyword evidence="11" id="KW-0131">Cell cycle</keyword>
<name>A0A151WGS6_9HYME</name>
<dbReference type="InterPro" id="IPR038441">
    <property type="entry name" value="THAP_Znf_sf"/>
</dbReference>
<accession>A0A151WGS6</accession>
<feature type="domain" description="THAP-type" evidence="13">
    <location>
        <begin position="1"/>
        <end position="77"/>
    </location>
</feature>
<gene>
    <name evidence="14" type="ORF">ALC60_13952</name>
</gene>
<keyword evidence="3" id="KW-0479">Metal-binding</keyword>
<evidence type="ECO:0000256" key="7">
    <source>
        <dbReference type="ARBA" id="ARBA00023054"/>
    </source>
</evidence>
<dbReference type="SMART" id="SM00980">
    <property type="entry name" value="THAP"/>
    <property type="match status" value="1"/>
</dbReference>
<organism evidence="14 15">
    <name type="scientific">Mycetomoellerius zeteki</name>
    <dbReference type="NCBI Taxonomy" id="64791"/>
    <lineage>
        <taxon>Eukaryota</taxon>
        <taxon>Metazoa</taxon>
        <taxon>Ecdysozoa</taxon>
        <taxon>Arthropoda</taxon>
        <taxon>Hexapoda</taxon>
        <taxon>Insecta</taxon>
        <taxon>Pterygota</taxon>
        <taxon>Neoptera</taxon>
        <taxon>Endopterygota</taxon>
        <taxon>Hymenoptera</taxon>
        <taxon>Apocrita</taxon>
        <taxon>Aculeata</taxon>
        <taxon>Formicoidea</taxon>
        <taxon>Formicidae</taxon>
        <taxon>Myrmicinae</taxon>
        <taxon>Mycetomoellerius</taxon>
    </lineage>
</organism>
<evidence type="ECO:0000256" key="1">
    <source>
        <dbReference type="ARBA" id="ARBA00004642"/>
    </source>
</evidence>
<dbReference type="InterPro" id="IPR006612">
    <property type="entry name" value="THAP_Znf"/>
</dbReference>
<keyword evidence="6" id="KW-0805">Transcription regulation</keyword>
<dbReference type="Gene3D" id="6.20.210.20">
    <property type="entry name" value="THAP domain"/>
    <property type="match status" value="1"/>
</dbReference>
<dbReference type="PANTHER" id="PTHR46600:SF1">
    <property type="entry name" value="THAP DOMAIN-CONTAINING PROTEIN 1"/>
    <property type="match status" value="1"/>
</dbReference>
<dbReference type="InterPro" id="IPR026516">
    <property type="entry name" value="THAP1/10"/>
</dbReference>
<keyword evidence="10" id="KW-0539">Nucleus</keyword>
<evidence type="ECO:0000313" key="15">
    <source>
        <dbReference type="Proteomes" id="UP000075809"/>
    </source>
</evidence>
<dbReference type="PANTHER" id="PTHR46600">
    <property type="entry name" value="THAP DOMAIN-CONTAINING"/>
    <property type="match status" value="1"/>
</dbReference>
<evidence type="ECO:0000256" key="5">
    <source>
        <dbReference type="ARBA" id="ARBA00022833"/>
    </source>
</evidence>
<sequence length="124" mass="14485">MDGCSALNCKNRSEAGFQTFPTEAERRKKWLINCRRDKWIPSSNSRLCEVHFESSQFEQNRQDGLKKLKPNAVPTLFDVPNPTKRIESLSLNWQNRVFNIADFETCASCQEPIWRMHIPPNIVF</sequence>
<comment type="similarity">
    <text evidence="2">Belongs to the THAP1 family.</text>
</comment>
<dbReference type="SUPFAM" id="SSF57716">
    <property type="entry name" value="Glucocorticoid receptor-like (DNA-binding domain)"/>
    <property type="match status" value="1"/>
</dbReference>
<evidence type="ECO:0000256" key="12">
    <source>
        <dbReference type="PROSITE-ProRule" id="PRU00309"/>
    </source>
</evidence>
<dbReference type="OrthoDB" id="6611034at2759"/>
<evidence type="ECO:0000256" key="4">
    <source>
        <dbReference type="ARBA" id="ARBA00022771"/>
    </source>
</evidence>
<dbReference type="SMART" id="SM00692">
    <property type="entry name" value="DM3"/>
    <property type="match status" value="1"/>
</dbReference>
<dbReference type="PROSITE" id="PS50950">
    <property type="entry name" value="ZF_THAP"/>
    <property type="match status" value="1"/>
</dbReference>
<evidence type="ECO:0000313" key="14">
    <source>
        <dbReference type="EMBL" id="KYQ47040.1"/>
    </source>
</evidence>
<reference evidence="14 15" key="1">
    <citation type="submission" date="2015-09" db="EMBL/GenBank/DDBJ databases">
        <title>Trachymyrmex zeteki WGS genome.</title>
        <authorList>
            <person name="Nygaard S."/>
            <person name="Hu H."/>
            <person name="Boomsma J."/>
            <person name="Zhang G."/>
        </authorList>
    </citation>
    <scope>NUCLEOTIDE SEQUENCE [LARGE SCALE GENOMIC DNA]</scope>
    <source>
        <strain evidence="14">Tzet28-1</strain>
        <tissue evidence="14">Whole body</tissue>
    </source>
</reference>
<keyword evidence="4 12" id="KW-0863">Zinc-finger</keyword>
<keyword evidence="15" id="KW-1185">Reference proteome</keyword>
<proteinExistence type="inferred from homology"/>
<evidence type="ECO:0000256" key="9">
    <source>
        <dbReference type="ARBA" id="ARBA00023163"/>
    </source>
</evidence>
<evidence type="ECO:0000256" key="11">
    <source>
        <dbReference type="ARBA" id="ARBA00023306"/>
    </source>
</evidence>
<dbReference type="EMBL" id="KQ983150">
    <property type="protein sequence ID" value="KYQ47040.1"/>
    <property type="molecule type" value="Genomic_DNA"/>
</dbReference>
<dbReference type="KEGG" id="mzt:108730234"/>
<keyword evidence="8 12" id="KW-0238">DNA-binding</keyword>
<evidence type="ECO:0000256" key="10">
    <source>
        <dbReference type="ARBA" id="ARBA00023242"/>
    </source>
</evidence>
<evidence type="ECO:0000256" key="6">
    <source>
        <dbReference type="ARBA" id="ARBA00023015"/>
    </source>
</evidence>
<evidence type="ECO:0000256" key="3">
    <source>
        <dbReference type="ARBA" id="ARBA00022723"/>
    </source>
</evidence>
<protein>
    <submittedName>
        <fullName evidence="14">THAP domain-containing protein 4</fullName>
    </submittedName>
</protein>
<evidence type="ECO:0000259" key="13">
    <source>
        <dbReference type="PROSITE" id="PS50950"/>
    </source>
</evidence>
<dbReference type="Proteomes" id="UP000075809">
    <property type="component" value="Unassembled WGS sequence"/>
</dbReference>
<dbReference type="GO" id="GO:0043565">
    <property type="term" value="F:sequence-specific DNA binding"/>
    <property type="evidence" value="ECO:0007669"/>
    <property type="project" value="InterPro"/>
</dbReference>